<gene>
    <name evidence="2" type="ORF">P0Y49_13850</name>
</gene>
<dbReference type="InterPro" id="IPR005094">
    <property type="entry name" value="Endonuclease_MobA/VirD2"/>
</dbReference>
<organism evidence="2 3">
    <name type="scientific">Candidatus Pedobacter colombiensis</name>
    <dbReference type="NCBI Taxonomy" id="3121371"/>
    <lineage>
        <taxon>Bacteria</taxon>
        <taxon>Pseudomonadati</taxon>
        <taxon>Bacteroidota</taxon>
        <taxon>Sphingobacteriia</taxon>
        <taxon>Sphingobacteriales</taxon>
        <taxon>Sphingobacteriaceae</taxon>
        <taxon>Pedobacter</taxon>
    </lineage>
</organism>
<protein>
    <submittedName>
        <fullName evidence="2">Relaxase/mobilization nuclease domain-containing protein</fullName>
    </submittedName>
</protein>
<feature type="domain" description="MobA/VirD2-like nuclease" evidence="1">
    <location>
        <begin position="17"/>
        <end position="150"/>
    </location>
</feature>
<dbReference type="EMBL" id="CP119313">
    <property type="protein sequence ID" value="WEK17883.1"/>
    <property type="molecule type" value="Genomic_DNA"/>
</dbReference>
<evidence type="ECO:0000313" key="2">
    <source>
        <dbReference type="EMBL" id="WEK17883.1"/>
    </source>
</evidence>
<dbReference type="Pfam" id="PF03432">
    <property type="entry name" value="Relaxase"/>
    <property type="match status" value="1"/>
</dbReference>
<evidence type="ECO:0000259" key="1">
    <source>
        <dbReference type="Pfam" id="PF03432"/>
    </source>
</evidence>
<evidence type="ECO:0000313" key="3">
    <source>
        <dbReference type="Proteomes" id="UP001214530"/>
    </source>
</evidence>
<accession>A0AAJ6B7B0</accession>
<dbReference type="AlphaFoldDB" id="A0AAJ6B7B0"/>
<name>A0AAJ6B7B0_9SPHI</name>
<dbReference type="Proteomes" id="UP001214530">
    <property type="component" value="Chromosome"/>
</dbReference>
<reference evidence="2" key="1">
    <citation type="submission" date="2023-03" db="EMBL/GenBank/DDBJ databases">
        <title>Andean soil-derived lignocellulolytic bacterial consortium as a source of novel taxa and putative plastic-active enzymes.</title>
        <authorList>
            <person name="Diaz-Garcia L."/>
            <person name="Chuvochina M."/>
            <person name="Feuerriegel G."/>
            <person name="Bunk B."/>
            <person name="Sproer C."/>
            <person name="Streit W.R."/>
            <person name="Rodriguez L.M."/>
            <person name="Overmann J."/>
            <person name="Jimenez D.J."/>
        </authorList>
    </citation>
    <scope>NUCLEOTIDE SEQUENCE</scope>
    <source>
        <strain evidence="2">MAG 3858</strain>
    </source>
</reference>
<proteinExistence type="predicted"/>
<sequence length="418" mass="47663">MVARIKIGTSIRGILHYNENKVAEGEAKLILASGFAGDIENMTFQNKIQRFQHLTELKPSVETNALHISLNFDTSEKISNAKMQEIAIAYMERIGFGDQPFLVYRHNDAGHQHLHIATVSIQRDGEAIKTHNIGRDISEPARKSIEKDFYLVIAERKQYKQEPGIKAADIEKAKYGRTSTKRQISNVLAGVVNDYKFTSLAEFNAVLMQFNLIADRGKEESDMFQNKGLIYSLIGSNGEKIGVPIKSSAFYSKPTLRNLEIKFERNIEKRKPYKLNLIGRINKVFTKYERITKETLLAELKKDGINLVLRQNDHGRIYGTTFIDHQNKAVFNGSDLGKLYSANSIIERISSEDRLRSFLQPVIHQKTYLKAPSSKLEKNYLHKTAPTNYLKDLLDKSQGDYAPTIKRKKKKKKRGLTL</sequence>